<organism evidence="2 3">
    <name type="scientific">Metapseudomonas resinovorans</name>
    <name type="common">Pseudomonas resinovorans</name>
    <dbReference type="NCBI Taxonomy" id="53412"/>
    <lineage>
        <taxon>Bacteria</taxon>
        <taxon>Pseudomonadati</taxon>
        <taxon>Pseudomonadota</taxon>
        <taxon>Gammaproteobacteria</taxon>
        <taxon>Pseudomonadales</taxon>
        <taxon>Pseudomonadaceae</taxon>
        <taxon>Metapseudomonas</taxon>
    </lineage>
</organism>
<evidence type="ECO:0000313" key="2">
    <source>
        <dbReference type="EMBL" id="MDA8484600.1"/>
    </source>
</evidence>
<dbReference type="Proteomes" id="UP001211689">
    <property type="component" value="Unassembled WGS sequence"/>
</dbReference>
<protein>
    <submittedName>
        <fullName evidence="2">Uncharacterized protein</fullName>
    </submittedName>
</protein>
<accession>A0ABT4Y7R1</accession>
<gene>
    <name evidence="2" type="ORF">NNO07_16125</name>
</gene>
<feature type="region of interest" description="Disordered" evidence="1">
    <location>
        <begin position="60"/>
        <end position="94"/>
    </location>
</feature>
<dbReference type="EMBL" id="JANEWF010000018">
    <property type="protein sequence ID" value="MDA8484600.1"/>
    <property type="molecule type" value="Genomic_DNA"/>
</dbReference>
<comment type="caution">
    <text evidence="2">The sequence shown here is derived from an EMBL/GenBank/DDBJ whole genome shotgun (WGS) entry which is preliminary data.</text>
</comment>
<sequence length="94" mass="10151">MTTLSTIPPRQNEIEDKERRFYVSAPGSVHLALQTEAHQRGTDLWTLAGAVLTQWVRMGCPDELSSSTDPFTPTPSPSPSVADQKEPADTGGQG</sequence>
<evidence type="ECO:0000256" key="1">
    <source>
        <dbReference type="SAM" id="MobiDB-lite"/>
    </source>
</evidence>
<reference evidence="2 3" key="1">
    <citation type="submission" date="2022-07" db="EMBL/GenBank/DDBJ databases">
        <title>Genome Analysis of Selected Gammaproteobacteria from Nigerian Food snails.</title>
        <authorList>
            <person name="Okafor A.C."/>
        </authorList>
    </citation>
    <scope>NUCLEOTIDE SEQUENCE [LARGE SCALE GENOMIC DNA]</scope>
    <source>
        <strain evidence="2 3">Awg 2</strain>
    </source>
</reference>
<dbReference type="RefSeq" id="WP_271471300.1">
    <property type="nucleotide sequence ID" value="NZ_JANEWF010000018.1"/>
</dbReference>
<proteinExistence type="predicted"/>
<name>A0ABT4Y7R1_METRE</name>
<keyword evidence="3" id="KW-1185">Reference proteome</keyword>
<evidence type="ECO:0000313" key="3">
    <source>
        <dbReference type="Proteomes" id="UP001211689"/>
    </source>
</evidence>